<dbReference type="EMBL" id="FJOG01000025">
    <property type="protein sequence ID" value="CZR64140.1"/>
    <property type="molecule type" value="Genomic_DNA"/>
</dbReference>
<dbReference type="AlphaFoldDB" id="A0A1L7XGH3"/>
<dbReference type="InterPro" id="IPR001138">
    <property type="entry name" value="Zn2Cys6_DnaBD"/>
</dbReference>
<dbReference type="STRING" id="576137.A0A1L7XGH3"/>
<evidence type="ECO:0000256" key="2">
    <source>
        <dbReference type="SAM" id="MobiDB-lite"/>
    </source>
</evidence>
<feature type="compositionally biased region" description="Polar residues" evidence="2">
    <location>
        <begin position="368"/>
        <end position="382"/>
    </location>
</feature>
<feature type="compositionally biased region" description="Polar residues" evidence="2">
    <location>
        <begin position="395"/>
        <end position="406"/>
    </location>
</feature>
<gene>
    <name evidence="3" type="ORF">PAC_14037</name>
</gene>
<evidence type="ECO:0000313" key="4">
    <source>
        <dbReference type="Proteomes" id="UP000184330"/>
    </source>
</evidence>
<dbReference type="PANTHER" id="PTHR35392:SF5">
    <property type="entry name" value="ZN(2)-C6 FUNGAL-TYPE DOMAIN-CONTAINING PROTEIN"/>
    <property type="match status" value="1"/>
</dbReference>
<dbReference type="GO" id="GO:0008270">
    <property type="term" value="F:zinc ion binding"/>
    <property type="evidence" value="ECO:0007669"/>
    <property type="project" value="InterPro"/>
</dbReference>
<keyword evidence="4" id="KW-1185">Reference proteome</keyword>
<name>A0A1L7XGH3_9HELO</name>
<dbReference type="PANTHER" id="PTHR35392">
    <property type="entry name" value="ZN(II)2CYS6 TRANSCRIPTION FACTOR (EUROFUNG)-RELATED-RELATED"/>
    <property type="match status" value="1"/>
</dbReference>
<dbReference type="CDD" id="cd00067">
    <property type="entry name" value="GAL4"/>
    <property type="match status" value="1"/>
</dbReference>
<protein>
    <submittedName>
        <fullName evidence="3">Uncharacterized protein</fullName>
    </submittedName>
</protein>
<dbReference type="Proteomes" id="UP000184330">
    <property type="component" value="Unassembled WGS sequence"/>
</dbReference>
<evidence type="ECO:0000256" key="1">
    <source>
        <dbReference type="ARBA" id="ARBA00023242"/>
    </source>
</evidence>
<dbReference type="OrthoDB" id="4226666at2759"/>
<dbReference type="GO" id="GO:0000981">
    <property type="term" value="F:DNA-binding transcription factor activity, RNA polymerase II-specific"/>
    <property type="evidence" value="ECO:0007669"/>
    <property type="project" value="InterPro"/>
</dbReference>
<dbReference type="InterPro" id="IPR052973">
    <property type="entry name" value="Fungal_sec-metab_reg_TF"/>
</dbReference>
<accession>A0A1L7XGH3</accession>
<organism evidence="3 4">
    <name type="scientific">Phialocephala subalpina</name>
    <dbReference type="NCBI Taxonomy" id="576137"/>
    <lineage>
        <taxon>Eukaryota</taxon>
        <taxon>Fungi</taxon>
        <taxon>Dikarya</taxon>
        <taxon>Ascomycota</taxon>
        <taxon>Pezizomycotina</taxon>
        <taxon>Leotiomycetes</taxon>
        <taxon>Helotiales</taxon>
        <taxon>Mollisiaceae</taxon>
        <taxon>Phialocephala</taxon>
        <taxon>Phialocephala fortinii species complex</taxon>
    </lineage>
</organism>
<proteinExistence type="predicted"/>
<reference evidence="3 4" key="1">
    <citation type="submission" date="2016-03" db="EMBL/GenBank/DDBJ databases">
        <authorList>
            <person name="Ploux O."/>
        </authorList>
    </citation>
    <scope>NUCLEOTIDE SEQUENCE [LARGE SCALE GENOMIC DNA]</scope>
    <source>
        <strain evidence="3 4">UAMH 11012</strain>
    </source>
</reference>
<evidence type="ECO:0000313" key="3">
    <source>
        <dbReference type="EMBL" id="CZR64140.1"/>
    </source>
</evidence>
<feature type="region of interest" description="Disordered" evidence="2">
    <location>
        <begin position="350"/>
        <end position="455"/>
    </location>
</feature>
<sequence>MMETMISQARAELALPRRAREGRRESKVAYRNYTGYARNGPVYPSSPEVSFAQQNNQLHLQTPAGQLQNHDLMGGYFDVHRSSAGNSNLSPVIHQTFPDDSSWFSLSPTYTLASNLPTSPQIAGGNDGYSPRSEVLQLSDNGQTASWNAATPRTGQGSSEIQDISFLENQLGSSLESLDSMVFSNRDSVTSSLSDGWNFPIVDSNLDTPMNTNPLRDLTLPDEFFQIQAGHMFDPSSSSPFNPVSPLFSPDSFDTLDWYGQVYQTGGIQSESSSEATIKATLDVPSPRTLTDNSMTPNDPWGSQSIQISNYQLNTNTGIVAFEPPRGEPYETHTARQTYLDTGQFFDHRQAASPTGESDSDGWRLVSYPNSNYAPSHGSRTSPEPGVSPPAHPSSPLQSQVISSRQSLHKPKIQSPSPPRLEEPHSHIFSTMSGISKQKLPRGRQRGLTAKEKKEARDVREAKACWACHISKTKCSPCSPGKPCEQCARLAGKRRFCLFTCFNDPLETLFTFLVPDYLMGHFTKANVEQFVACNASSWGSQYFLIRMDWGYRKFLTAEVVALALRSNSEMGFQHQTVQQEGSRPALVRKQSPPLGIPLAAMDDMQDIYSRYIQDIVQSDLAEYVPVAYPDQETDFAERLLGVISSFYDAGHQMDNESELLRRALEMHVTSVILERSLILDTDSLHQVQDHLHQQYPERSAPRCAQRQIKLAFFLLQQRRIMRVLKDWGNMMWATNPSMSKDKEWALAFSVFVTLILVMDKTLGAAYYFCEGRIKHHGHQAGPERAEFQKLVRLTQKELFDRCKEIFHWKFKTRKGGKEACNPIRDGAEVFQGKSKTVDPDVVRFVRDLQNVVGEFGMIAYSPWLLFFEADIMQNRTYDLIGPRGKTLIRNTRMQAGWR</sequence>
<keyword evidence="1" id="KW-0539">Nucleus</keyword>